<dbReference type="GO" id="GO:0005524">
    <property type="term" value="F:ATP binding"/>
    <property type="evidence" value="ECO:0007669"/>
    <property type="project" value="UniProtKB-KW"/>
</dbReference>
<keyword evidence="4" id="KW-0808">Transferase</keyword>
<dbReference type="InterPro" id="IPR000014">
    <property type="entry name" value="PAS"/>
</dbReference>
<reference evidence="14 15" key="1">
    <citation type="submission" date="2019-07" db="EMBL/GenBank/DDBJ databases">
        <authorList>
            <person name="Huq M.A."/>
        </authorList>
    </citation>
    <scope>NUCLEOTIDE SEQUENCE [LARGE SCALE GENOMIC DNA]</scope>
    <source>
        <strain evidence="14 15">MAH-19</strain>
    </source>
</reference>
<feature type="domain" description="PAS" evidence="12">
    <location>
        <begin position="873"/>
        <end position="944"/>
    </location>
</feature>
<feature type="modified residue" description="4-aspartylphosphate" evidence="9">
    <location>
        <position position="666"/>
    </location>
</feature>
<dbReference type="InterPro" id="IPR003661">
    <property type="entry name" value="HisK_dim/P_dom"/>
</dbReference>
<dbReference type="EMBL" id="VLPK01000008">
    <property type="protein sequence ID" value="TSJ35907.1"/>
    <property type="molecule type" value="Genomic_DNA"/>
</dbReference>
<dbReference type="Pfam" id="PF00512">
    <property type="entry name" value="HisKA"/>
    <property type="match status" value="2"/>
</dbReference>
<dbReference type="PROSITE" id="PS50110">
    <property type="entry name" value="RESPONSE_REGULATORY"/>
    <property type="match status" value="1"/>
</dbReference>
<gene>
    <name evidence="14" type="ORF">FO440_23595</name>
</gene>
<dbReference type="Pfam" id="PF13426">
    <property type="entry name" value="PAS_9"/>
    <property type="match status" value="1"/>
</dbReference>
<dbReference type="SUPFAM" id="SSF55785">
    <property type="entry name" value="PYP-like sensor domain (PAS domain)"/>
    <property type="match status" value="2"/>
</dbReference>
<dbReference type="SUPFAM" id="SSF55874">
    <property type="entry name" value="ATPase domain of HSP90 chaperone/DNA topoisomerase II/histidine kinase"/>
    <property type="match status" value="2"/>
</dbReference>
<dbReference type="SMART" id="SM00448">
    <property type="entry name" value="REC"/>
    <property type="match status" value="1"/>
</dbReference>
<evidence type="ECO:0000259" key="13">
    <source>
        <dbReference type="PROSITE" id="PS50113"/>
    </source>
</evidence>
<organism evidence="14 15">
    <name type="scientific">Mucilaginibacter corticis</name>
    <dbReference type="NCBI Taxonomy" id="2597670"/>
    <lineage>
        <taxon>Bacteria</taxon>
        <taxon>Pseudomonadati</taxon>
        <taxon>Bacteroidota</taxon>
        <taxon>Sphingobacteriia</taxon>
        <taxon>Sphingobacteriales</taxon>
        <taxon>Sphingobacteriaceae</taxon>
        <taxon>Mucilaginibacter</taxon>
    </lineage>
</organism>
<evidence type="ECO:0000256" key="3">
    <source>
        <dbReference type="ARBA" id="ARBA00022553"/>
    </source>
</evidence>
<dbReference type="Proteomes" id="UP000318733">
    <property type="component" value="Unassembled WGS sequence"/>
</dbReference>
<evidence type="ECO:0000256" key="8">
    <source>
        <dbReference type="ARBA" id="ARBA00023012"/>
    </source>
</evidence>
<dbReference type="InterPro" id="IPR011006">
    <property type="entry name" value="CheY-like_superfamily"/>
</dbReference>
<dbReference type="FunFam" id="3.30.565.10:FF:000006">
    <property type="entry name" value="Sensor histidine kinase WalK"/>
    <property type="match status" value="1"/>
</dbReference>
<dbReference type="Pfam" id="PF08447">
    <property type="entry name" value="PAS_3"/>
    <property type="match status" value="1"/>
</dbReference>
<dbReference type="InterPro" id="IPR001610">
    <property type="entry name" value="PAC"/>
</dbReference>
<dbReference type="InterPro" id="IPR005467">
    <property type="entry name" value="His_kinase_dom"/>
</dbReference>
<feature type="domain" description="Histidine kinase" evidence="10">
    <location>
        <begin position="346"/>
        <end position="561"/>
    </location>
</feature>
<dbReference type="NCBIfam" id="TIGR00229">
    <property type="entry name" value="sensory_box"/>
    <property type="match status" value="1"/>
</dbReference>
<evidence type="ECO:0000256" key="6">
    <source>
        <dbReference type="ARBA" id="ARBA00022777"/>
    </source>
</evidence>
<dbReference type="InterPro" id="IPR036890">
    <property type="entry name" value="HATPase_C_sf"/>
</dbReference>
<dbReference type="Pfam" id="PF00072">
    <property type="entry name" value="Response_reg"/>
    <property type="match status" value="1"/>
</dbReference>
<dbReference type="Gene3D" id="1.10.287.130">
    <property type="match status" value="2"/>
</dbReference>
<evidence type="ECO:0000259" key="10">
    <source>
        <dbReference type="PROSITE" id="PS50109"/>
    </source>
</evidence>
<dbReference type="InterPro" id="IPR004358">
    <property type="entry name" value="Sig_transdc_His_kin-like_C"/>
</dbReference>
<keyword evidence="7" id="KW-0067">ATP-binding</keyword>
<dbReference type="GO" id="GO:0000155">
    <property type="term" value="F:phosphorelay sensor kinase activity"/>
    <property type="evidence" value="ECO:0007669"/>
    <property type="project" value="InterPro"/>
</dbReference>
<dbReference type="Gene3D" id="3.30.565.10">
    <property type="entry name" value="Histidine kinase-like ATPase, C-terminal domain"/>
    <property type="match status" value="2"/>
</dbReference>
<evidence type="ECO:0000256" key="2">
    <source>
        <dbReference type="ARBA" id="ARBA00012438"/>
    </source>
</evidence>
<keyword evidence="8" id="KW-0902">Two-component regulatory system</keyword>
<evidence type="ECO:0000256" key="4">
    <source>
        <dbReference type="ARBA" id="ARBA00022679"/>
    </source>
</evidence>
<comment type="caution">
    <text evidence="14">The sequence shown here is derived from an EMBL/GenBank/DDBJ whole genome shotgun (WGS) entry which is preliminary data.</text>
</comment>
<dbReference type="PROSITE" id="PS50112">
    <property type="entry name" value="PAS"/>
    <property type="match status" value="1"/>
</dbReference>
<accession>A0A556M7P3</accession>
<feature type="domain" description="PAC" evidence="13">
    <location>
        <begin position="819"/>
        <end position="872"/>
    </location>
</feature>
<dbReference type="SMART" id="SM00388">
    <property type="entry name" value="HisKA"/>
    <property type="match status" value="2"/>
</dbReference>
<dbReference type="RefSeq" id="WP_144250781.1">
    <property type="nucleotide sequence ID" value="NZ_VLPK01000008.1"/>
</dbReference>
<feature type="domain" description="Histidine kinase" evidence="10">
    <location>
        <begin position="1004"/>
        <end position="1220"/>
    </location>
</feature>
<dbReference type="FunFam" id="3.30.565.10:FF:000037">
    <property type="entry name" value="Hybrid sensor histidine kinase/response regulator"/>
    <property type="match status" value="1"/>
</dbReference>
<proteinExistence type="predicted"/>
<dbReference type="InterPro" id="IPR035965">
    <property type="entry name" value="PAS-like_dom_sf"/>
</dbReference>
<keyword evidence="5" id="KW-0547">Nucleotide-binding</keyword>
<dbReference type="PROSITE" id="PS50113">
    <property type="entry name" value="PAC"/>
    <property type="match status" value="2"/>
</dbReference>
<comment type="catalytic activity">
    <reaction evidence="1">
        <text>ATP + protein L-histidine = ADP + protein N-phospho-L-histidine.</text>
        <dbReference type="EC" id="2.7.13.3"/>
    </reaction>
</comment>
<dbReference type="CDD" id="cd17574">
    <property type="entry name" value="REC_OmpR"/>
    <property type="match status" value="1"/>
</dbReference>
<dbReference type="InterPro" id="IPR003594">
    <property type="entry name" value="HATPase_dom"/>
</dbReference>
<dbReference type="Gene3D" id="3.30.450.20">
    <property type="entry name" value="PAS domain"/>
    <property type="match status" value="3"/>
</dbReference>
<sequence length="1221" mass="135653">MTESSEQFLSGGGEMGKLIRSMDWSKTALGPVESWPQSLRTSVSLCLSSTFPILIAWGPETIQIYNDSYRPICGEMHPRSMGMNFRVCWESALSVVGDKFTRGQQGEGTYITDQRMFLERYGYLEEAWMTFSFAPIRDESGGVGGIFHPITETTEKMLAGRRTQVLRDLGAAIGKSKSVAEIAEFTGSQYDSFQLDIPFLLFYERSGEQAKLISASGMDSAALAPEIIELSDNRWPLQKVSDTGEIIEVKELQSLFGEFKSGPYDQAPHTAMILPVRITGQSEPFGFIIAGVSVCRALDTAYYNFYDQLAGTYNTAVSNVYAYAQEQKRAEALAEIDRSKTAFFSNVSHEFRTPLTLMLGPLEDLLQSGLDESKKTQVAATHRNAMRLLKLVNNLLDYSRVEAGRVQAVYQQLDLCELTADLASSFRSIIEKAGMELEVDCHLPDHSFFVDRQMWEKIVLNLLSNAFKYTLMGRITVGLRQEGNFAVLEVSDTGVGIPEKELPHMFERFHRVENSAGRTHEGTGIGLSLVNELVQLHGGEIDVKSTAGEGSTFTVKIPSGKVHLPEAHVISGSKAGDTAATAAPFIREAYSLLQEEAAAATANDQVISEDNSVNKETRILIVDDNADMRAYLKRLLEPFFTVQTAVNGAEALDLIRQDVPSMVLSDVMMPVMDGKALLQQIRNDEDTYRLPVIFLSARAGEEARIDGLEAGADDYLVKPFSAAELLTKVRAQINISKARGHAEEQLRNLLTEAPVAMAIYRGPNHIVELANSRMLAYWGRTKEVTVKRPLFEAIPELEDQGFRRVMDAVFQTGERFVSSETPVTLHRFGQEEMVYLNLTMEALVDDKKQVNGMIAVAADVTEQVNARLELEKVSSTLRLAMDASGMGIWKTTWGSDLLEVSPKARQIHAIPMDEVLSFDKTLSVVVPEHRERFTQAIMQAVENKGSFSEDYQIQPFDGSKRKWLNSTGKVELNSAGEVISVVGTILDITESKEDDLRKNDFIGMVSHELKTPLTSLTAIVQVANLKLKNSEDTFLSGAMEKARVQVKRMSNMINGFLNVSRLEAAKLIIDKRKFDLEKLINEAIQETELTVSSHTIHFQPCDPVIVHADHDKIGSVITNLISNAVKYSPKGKDIYIKCEVIGSHVQVSVKDEGMGLKPQDRDKVFERYYRVQSGDTQQIAGFGIGLYLSAEIIHRHNGEIWVESERGAGSVFYFSLPLNIA</sequence>
<evidence type="ECO:0000259" key="12">
    <source>
        <dbReference type="PROSITE" id="PS50112"/>
    </source>
</evidence>
<dbReference type="EC" id="2.7.13.3" evidence="2"/>
<dbReference type="CDD" id="cd00082">
    <property type="entry name" value="HisKA"/>
    <property type="match status" value="2"/>
</dbReference>
<feature type="domain" description="PAC" evidence="13">
    <location>
        <begin position="947"/>
        <end position="1000"/>
    </location>
</feature>
<dbReference type="OrthoDB" id="741455at2"/>
<evidence type="ECO:0000256" key="1">
    <source>
        <dbReference type="ARBA" id="ARBA00000085"/>
    </source>
</evidence>
<keyword evidence="3 9" id="KW-0597">Phosphoprotein</keyword>
<name>A0A556M7P3_9SPHI</name>
<dbReference type="SUPFAM" id="SSF47384">
    <property type="entry name" value="Homodimeric domain of signal transducing histidine kinase"/>
    <property type="match status" value="2"/>
</dbReference>
<dbReference type="SMART" id="SM00387">
    <property type="entry name" value="HATPase_c"/>
    <property type="match status" value="2"/>
</dbReference>
<dbReference type="AlphaFoldDB" id="A0A556M7P3"/>
<dbReference type="PRINTS" id="PR00344">
    <property type="entry name" value="BCTRLSENSOR"/>
</dbReference>
<evidence type="ECO:0000256" key="7">
    <source>
        <dbReference type="ARBA" id="ARBA00022840"/>
    </source>
</evidence>
<dbReference type="InterPro" id="IPR013655">
    <property type="entry name" value="PAS_fold_3"/>
</dbReference>
<feature type="domain" description="Response regulatory" evidence="11">
    <location>
        <begin position="618"/>
        <end position="733"/>
    </location>
</feature>
<dbReference type="FunFam" id="1.10.287.130:FF:000045">
    <property type="entry name" value="Two-component system sensor histidine kinase/response regulator"/>
    <property type="match status" value="1"/>
</dbReference>
<dbReference type="PROSITE" id="PS50109">
    <property type="entry name" value="HIS_KIN"/>
    <property type="match status" value="2"/>
</dbReference>
<dbReference type="Gene3D" id="3.40.50.2300">
    <property type="match status" value="1"/>
</dbReference>
<dbReference type="InterPro" id="IPR001789">
    <property type="entry name" value="Sig_transdc_resp-reg_receiver"/>
</dbReference>
<dbReference type="SMART" id="SM00086">
    <property type="entry name" value="PAC"/>
    <property type="match status" value="2"/>
</dbReference>
<dbReference type="InterPro" id="IPR000700">
    <property type="entry name" value="PAS-assoc_C"/>
</dbReference>
<keyword evidence="6" id="KW-0418">Kinase</keyword>
<evidence type="ECO:0000259" key="11">
    <source>
        <dbReference type="PROSITE" id="PS50110"/>
    </source>
</evidence>
<evidence type="ECO:0000256" key="9">
    <source>
        <dbReference type="PROSITE-ProRule" id="PRU00169"/>
    </source>
</evidence>
<dbReference type="PANTHER" id="PTHR43547:SF2">
    <property type="entry name" value="HYBRID SIGNAL TRANSDUCTION HISTIDINE KINASE C"/>
    <property type="match status" value="1"/>
</dbReference>
<dbReference type="SUPFAM" id="SSF52172">
    <property type="entry name" value="CheY-like"/>
    <property type="match status" value="1"/>
</dbReference>
<evidence type="ECO:0000313" key="14">
    <source>
        <dbReference type="EMBL" id="TSJ35907.1"/>
    </source>
</evidence>
<evidence type="ECO:0000313" key="15">
    <source>
        <dbReference type="Proteomes" id="UP000318733"/>
    </source>
</evidence>
<dbReference type="InterPro" id="IPR036097">
    <property type="entry name" value="HisK_dim/P_sf"/>
</dbReference>
<keyword evidence="15" id="KW-1185">Reference proteome</keyword>
<protein>
    <recommendedName>
        <fullName evidence="2">histidine kinase</fullName>
        <ecNumber evidence="2">2.7.13.3</ecNumber>
    </recommendedName>
</protein>
<dbReference type="SMART" id="SM00091">
    <property type="entry name" value="PAS"/>
    <property type="match status" value="2"/>
</dbReference>
<evidence type="ECO:0000256" key="5">
    <source>
        <dbReference type="ARBA" id="ARBA00022741"/>
    </source>
</evidence>
<dbReference type="Pfam" id="PF02518">
    <property type="entry name" value="HATPase_c"/>
    <property type="match status" value="2"/>
</dbReference>
<dbReference type="PANTHER" id="PTHR43547">
    <property type="entry name" value="TWO-COMPONENT HISTIDINE KINASE"/>
    <property type="match status" value="1"/>
</dbReference>